<accession>A0ABW7H1I2</accession>
<protein>
    <submittedName>
        <fullName evidence="1">Uncharacterized protein</fullName>
    </submittedName>
</protein>
<keyword evidence="2" id="KW-1185">Reference proteome</keyword>
<reference evidence="1 2" key="1">
    <citation type="submission" date="2024-08" db="EMBL/GenBank/DDBJ databases">
        <authorList>
            <person name="Lu H."/>
        </authorList>
    </citation>
    <scope>NUCLEOTIDE SEQUENCE [LARGE SCALE GENOMIC DNA]</scope>
    <source>
        <strain evidence="1 2">BYS87W</strain>
    </source>
</reference>
<sequence>MSTQPSASAPASAPTLTPALTPAQAMARRWLTLDLFLAHRRPVRREPVLAVPPVVRPQGVAPLPTVLTLRAGAAAPQMGRQAAEGALEAGSERFYAPRRESQLLTGR</sequence>
<proteinExistence type="predicted"/>
<evidence type="ECO:0000313" key="2">
    <source>
        <dbReference type="Proteomes" id="UP001606303"/>
    </source>
</evidence>
<organism evidence="1 2">
    <name type="scientific">Pelomonas baiyunensis</name>
    <dbReference type="NCBI Taxonomy" id="3299026"/>
    <lineage>
        <taxon>Bacteria</taxon>
        <taxon>Pseudomonadati</taxon>
        <taxon>Pseudomonadota</taxon>
        <taxon>Betaproteobacteria</taxon>
        <taxon>Burkholderiales</taxon>
        <taxon>Sphaerotilaceae</taxon>
        <taxon>Roseateles</taxon>
    </lineage>
</organism>
<dbReference type="EMBL" id="JBIGIB010000004">
    <property type="protein sequence ID" value="MFG6467891.1"/>
    <property type="molecule type" value="Genomic_DNA"/>
</dbReference>
<gene>
    <name evidence="1" type="ORF">ACG01O_14795</name>
</gene>
<evidence type="ECO:0000313" key="1">
    <source>
        <dbReference type="EMBL" id="MFG6467891.1"/>
    </source>
</evidence>
<name>A0ABW7H1I2_9BURK</name>
<dbReference type="RefSeq" id="WP_394385765.1">
    <property type="nucleotide sequence ID" value="NZ_JBIGIB010000004.1"/>
</dbReference>
<dbReference type="Proteomes" id="UP001606303">
    <property type="component" value="Unassembled WGS sequence"/>
</dbReference>
<comment type="caution">
    <text evidence="1">The sequence shown here is derived from an EMBL/GenBank/DDBJ whole genome shotgun (WGS) entry which is preliminary data.</text>
</comment>